<keyword evidence="2" id="KW-1185">Reference proteome</keyword>
<proteinExistence type="predicted"/>
<name>A0ACC0C907_CATRO</name>
<reference evidence="2" key="1">
    <citation type="journal article" date="2023" name="Nat. Plants">
        <title>Single-cell RNA sequencing provides a high-resolution roadmap for understanding the multicellular compartmentation of specialized metabolism.</title>
        <authorList>
            <person name="Sun S."/>
            <person name="Shen X."/>
            <person name="Li Y."/>
            <person name="Li Y."/>
            <person name="Wang S."/>
            <person name="Li R."/>
            <person name="Zhang H."/>
            <person name="Shen G."/>
            <person name="Guo B."/>
            <person name="Wei J."/>
            <person name="Xu J."/>
            <person name="St-Pierre B."/>
            <person name="Chen S."/>
            <person name="Sun C."/>
        </authorList>
    </citation>
    <scope>NUCLEOTIDE SEQUENCE [LARGE SCALE GENOMIC DNA]</scope>
</reference>
<gene>
    <name evidence="1" type="ORF">M9H77_02686</name>
</gene>
<organism evidence="1 2">
    <name type="scientific">Catharanthus roseus</name>
    <name type="common">Madagascar periwinkle</name>
    <name type="synonym">Vinca rosea</name>
    <dbReference type="NCBI Taxonomy" id="4058"/>
    <lineage>
        <taxon>Eukaryota</taxon>
        <taxon>Viridiplantae</taxon>
        <taxon>Streptophyta</taxon>
        <taxon>Embryophyta</taxon>
        <taxon>Tracheophyta</taxon>
        <taxon>Spermatophyta</taxon>
        <taxon>Magnoliopsida</taxon>
        <taxon>eudicotyledons</taxon>
        <taxon>Gunneridae</taxon>
        <taxon>Pentapetalae</taxon>
        <taxon>asterids</taxon>
        <taxon>lamiids</taxon>
        <taxon>Gentianales</taxon>
        <taxon>Apocynaceae</taxon>
        <taxon>Rauvolfioideae</taxon>
        <taxon>Vinceae</taxon>
        <taxon>Catharanthinae</taxon>
        <taxon>Catharanthus</taxon>
    </lineage>
</organism>
<evidence type="ECO:0000313" key="2">
    <source>
        <dbReference type="Proteomes" id="UP001060085"/>
    </source>
</evidence>
<sequence>MVKTKNANVGREGYGEEGGSSRGGKKGKGKQVARSETPLDKFILVQAAANYEDWTKKKRKIAPGHRVDLSDIGGMEIIPALFQDIGWGSLLMINELFYPMMLYEFYANLQRGRTQTGWNVVNSRVNGKNTAFDDRLLNSILETPEDGMHF</sequence>
<dbReference type="Proteomes" id="UP001060085">
    <property type="component" value="Linkage Group LG01"/>
</dbReference>
<dbReference type="EMBL" id="CM044701">
    <property type="protein sequence ID" value="KAI5681458.1"/>
    <property type="molecule type" value="Genomic_DNA"/>
</dbReference>
<protein>
    <submittedName>
        <fullName evidence="1">Uncharacterized protein</fullName>
    </submittedName>
</protein>
<accession>A0ACC0C907</accession>
<evidence type="ECO:0000313" key="1">
    <source>
        <dbReference type="EMBL" id="KAI5681458.1"/>
    </source>
</evidence>
<comment type="caution">
    <text evidence="1">The sequence shown here is derived from an EMBL/GenBank/DDBJ whole genome shotgun (WGS) entry which is preliminary data.</text>
</comment>